<proteinExistence type="predicted"/>
<name>A0A017SDY6_ASPRC</name>
<feature type="compositionally biased region" description="Basic and acidic residues" evidence="5">
    <location>
        <begin position="56"/>
        <end position="74"/>
    </location>
</feature>
<feature type="region of interest" description="Disordered" evidence="5">
    <location>
        <begin position="1"/>
        <end position="74"/>
    </location>
</feature>
<evidence type="ECO:0000256" key="1">
    <source>
        <dbReference type="ARBA" id="ARBA00004123"/>
    </source>
</evidence>
<keyword evidence="3" id="KW-0539">Nucleus</keyword>
<feature type="repeat" description="RPEL" evidence="4">
    <location>
        <begin position="107"/>
        <end position="132"/>
    </location>
</feature>
<feature type="compositionally biased region" description="Basic and acidic residues" evidence="5">
    <location>
        <begin position="99"/>
        <end position="113"/>
    </location>
</feature>
<evidence type="ECO:0000256" key="2">
    <source>
        <dbReference type="ARBA" id="ARBA00022737"/>
    </source>
</evidence>
<feature type="repeat" description="RPEL" evidence="4">
    <location>
        <begin position="18"/>
        <end position="43"/>
    </location>
</feature>
<dbReference type="PANTHER" id="PTHR22793">
    <property type="entry name" value="MYOCARDIN-RELATED TRANSCRIPTION FACTOR-RELATED"/>
    <property type="match status" value="1"/>
</dbReference>
<feature type="repeat" description="RPEL" evidence="4">
    <location>
        <begin position="63"/>
        <end position="88"/>
    </location>
</feature>
<organism evidence="6 7">
    <name type="scientific">Aspergillus ruber (strain CBS 135680)</name>
    <dbReference type="NCBI Taxonomy" id="1388766"/>
    <lineage>
        <taxon>Eukaryota</taxon>
        <taxon>Fungi</taxon>
        <taxon>Dikarya</taxon>
        <taxon>Ascomycota</taxon>
        <taxon>Pezizomycotina</taxon>
        <taxon>Eurotiomycetes</taxon>
        <taxon>Eurotiomycetidae</taxon>
        <taxon>Eurotiales</taxon>
        <taxon>Aspergillaceae</taxon>
        <taxon>Aspergillus</taxon>
        <taxon>Aspergillus subgen. Aspergillus</taxon>
    </lineage>
</organism>
<feature type="compositionally biased region" description="Polar residues" evidence="5">
    <location>
        <begin position="1"/>
        <end position="11"/>
    </location>
</feature>
<dbReference type="InterPro" id="IPR004018">
    <property type="entry name" value="RPEL_repeat"/>
</dbReference>
<dbReference type="RefSeq" id="XP_040638674.1">
    <property type="nucleotide sequence ID" value="XM_040787647.1"/>
</dbReference>
<dbReference type="GO" id="GO:0005634">
    <property type="term" value="C:nucleus"/>
    <property type="evidence" value="ECO:0007669"/>
    <property type="project" value="UniProtKB-SubCell"/>
</dbReference>
<dbReference type="GO" id="GO:0003713">
    <property type="term" value="F:transcription coactivator activity"/>
    <property type="evidence" value="ECO:0007669"/>
    <property type="project" value="TreeGrafter"/>
</dbReference>
<reference evidence="7" key="1">
    <citation type="journal article" date="2014" name="Nat. Commun.">
        <title>Genomic adaptations of the halophilic Dead Sea filamentous fungus Eurotium rubrum.</title>
        <authorList>
            <person name="Kis-Papo T."/>
            <person name="Weig A.R."/>
            <person name="Riley R."/>
            <person name="Persoh D."/>
            <person name="Salamov A."/>
            <person name="Sun H."/>
            <person name="Lipzen A."/>
            <person name="Wasser S.P."/>
            <person name="Rambold G."/>
            <person name="Grigoriev I.V."/>
            <person name="Nevo E."/>
        </authorList>
    </citation>
    <scope>NUCLEOTIDE SEQUENCE [LARGE SCALE GENOMIC DNA]</scope>
    <source>
        <strain evidence="7">CBS 135680</strain>
    </source>
</reference>
<keyword evidence="7" id="KW-1185">Reference proteome</keyword>
<keyword evidence="2" id="KW-0677">Repeat</keyword>
<dbReference type="Gene3D" id="6.10.150.10">
    <property type="match status" value="1"/>
</dbReference>
<dbReference type="AlphaFoldDB" id="A0A017SDY6"/>
<dbReference type="Proteomes" id="UP000019804">
    <property type="component" value="Unassembled WGS sequence"/>
</dbReference>
<dbReference type="GO" id="GO:0045944">
    <property type="term" value="P:positive regulation of transcription by RNA polymerase II"/>
    <property type="evidence" value="ECO:0007669"/>
    <property type="project" value="TreeGrafter"/>
</dbReference>
<sequence>MTDIDQTSLAASSIERRNSLEKHLQHRPDPEDLRNRHILVDTNMAPSSETAFPGTLERRRTSDSLQRHLEQRPEREELVERNILPSVNAAPAIQAQARELQKHMRADSLEQKIQHRPQPEMLIAQGILEESEDPRSPTN</sequence>
<dbReference type="Pfam" id="PF02755">
    <property type="entry name" value="RPEL"/>
    <property type="match status" value="3"/>
</dbReference>
<evidence type="ECO:0008006" key="8">
    <source>
        <dbReference type="Google" id="ProtNLM"/>
    </source>
</evidence>
<accession>A0A017SDY6</accession>
<dbReference type="InterPro" id="IPR043451">
    <property type="entry name" value="Myocardin-like"/>
</dbReference>
<dbReference type="SMART" id="SM00707">
    <property type="entry name" value="RPEL"/>
    <property type="match status" value="3"/>
</dbReference>
<evidence type="ECO:0000313" key="7">
    <source>
        <dbReference type="Proteomes" id="UP000019804"/>
    </source>
</evidence>
<feature type="compositionally biased region" description="Basic and acidic residues" evidence="5">
    <location>
        <begin position="14"/>
        <end position="39"/>
    </location>
</feature>
<evidence type="ECO:0000256" key="3">
    <source>
        <dbReference type="ARBA" id="ARBA00023242"/>
    </source>
</evidence>
<dbReference type="OrthoDB" id="197676at2759"/>
<evidence type="ECO:0000313" key="6">
    <source>
        <dbReference type="EMBL" id="EYE94986.1"/>
    </source>
</evidence>
<protein>
    <recommendedName>
        <fullName evidence="8">RPEL repeat protein</fullName>
    </recommendedName>
</protein>
<evidence type="ECO:0000256" key="5">
    <source>
        <dbReference type="SAM" id="MobiDB-lite"/>
    </source>
</evidence>
<dbReference type="PANTHER" id="PTHR22793:SF12">
    <property type="entry name" value="MYOCARDIN-RELATED TRANSCRIPTION FACTOR, ISOFORM H"/>
    <property type="match status" value="1"/>
</dbReference>
<dbReference type="EMBL" id="KK088424">
    <property type="protein sequence ID" value="EYE94986.1"/>
    <property type="molecule type" value="Genomic_DNA"/>
</dbReference>
<feature type="region of interest" description="Disordered" evidence="5">
    <location>
        <begin position="99"/>
        <end position="139"/>
    </location>
</feature>
<comment type="subcellular location">
    <subcellularLocation>
        <location evidence="1">Nucleus</location>
    </subcellularLocation>
</comment>
<dbReference type="STRING" id="1388766.A0A017SDY6"/>
<dbReference type="GeneID" id="63702771"/>
<gene>
    <name evidence="6" type="ORF">EURHEDRAFT_76349</name>
</gene>
<evidence type="ECO:0000256" key="4">
    <source>
        <dbReference type="PROSITE-ProRule" id="PRU00401"/>
    </source>
</evidence>
<dbReference type="Gene3D" id="6.10.140.2040">
    <property type="match status" value="1"/>
</dbReference>
<dbReference type="HOGENOM" id="CLU_121574_1_0_1"/>
<dbReference type="PROSITE" id="PS51073">
    <property type="entry name" value="RPEL"/>
    <property type="match status" value="3"/>
</dbReference>